<dbReference type="InterPro" id="IPR002559">
    <property type="entry name" value="Transposase_11"/>
</dbReference>
<dbReference type="InterPro" id="IPR051698">
    <property type="entry name" value="Transposase_11-like"/>
</dbReference>
<evidence type="ECO:0000313" key="3">
    <source>
        <dbReference type="Proteomes" id="UP001139408"/>
    </source>
</evidence>
<dbReference type="PANTHER" id="PTHR30298:SF0">
    <property type="entry name" value="PROTEIN YBFL-RELATED"/>
    <property type="match status" value="1"/>
</dbReference>
<dbReference type="RefSeq" id="WP_248972655.1">
    <property type="nucleotide sequence ID" value="NZ_JAKILJ010000050.1"/>
</dbReference>
<sequence length="125" mass="14240">QWPQLQTLGMSMSFRQQKGKAPELMYRYHISSAELTEQQLAEAVRAHWAVENSLHWVLDVCMAEDACQIYQDHGAENWAMLRQAALNMLRSEPSKGSIPAKQKRAWMKTTYLEAVLNAGFSDVAN</sequence>
<dbReference type="GO" id="GO:0006313">
    <property type="term" value="P:DNA transposition"/>
    <property type="evidence" value="ECO:0007669"/>
    <property type="project" value="InterPro"/>
</dbReference>
<evidence type="ECO:0000313" key="2">
    <source>
        <dbReference type="EMBL" id="MCL1107133.1"/>
    </source>
</evidence>
<dbReference type="AlphaFoldDB" id="A0A9X1Z7J8"/>
<accession>A0A9X1Z7J8</accession>
<dbReference type="GO" id="GO:0003677">
    <property type="term" value="F:DNA binding"/>
    <property type="evidence" value="ECO:0007669"/>
    <property type="project" value="InterPro"/>
</dbReference>
<organism evidence="2 3">
    <name type="scientific">Shewanella algicola</name>
    <dbReference type="NCBI Taxonomy" id="640633"/>
    <lineage>
        <taxon>Bacteria</taxon>
        <taxon>Pseudomonadati</taxon>
        <taxon>Pseudomonadota</taxon>
        <taxon>Gammaproteobacteria</taxon>
        <taxon>Alteromonadales</taxon>
        <taxon>Shewanellaceae</taxon>
        <taxon>Shewanella</taxon>
    </lineage>
</organism>
<proteinExistence type="predicted"/>
<keyword evidence="3" id="KW-1185">Reference proteome</keyword>
<dbReference type="InterPro" id="IPR047647">
    <property type="entry name" value="ISAs1_transpos"/>
</dbReference>
<dbReference type="Proteomes" id="UP001139408">
    <property type="component" value="Unassembled WGS sequence"/>
</dbReference>
<dbReference type="EMBL" id="JAKILJ010000050">
    <property type="protein sequence ID" value="MCL1107133.1"/>
    <property type="molecule type" value="Genomic_DNA"/>
</dbReference>
<reference evidence="2" key="1">
    <citation type="submission" date="2022-01" db="EMBL/GenBank/DDBJ databases">
        <title>Whole genome-based taxonomy of the Shewanellaceae.</title>
        <authorList>
            <person name="Martin-Rodriguez A.J."/>
        </authorList>
    </citation>
    <scope>NUCLEOTIDE SEQUENCE</scope>
    <source>
        <strain evidence="2">DSM 23803</strain>
    </source>
</reference>
<dbReference type="Pfam" id="PF01609">
    <property type="entry name" value="DDE_Tnp_1"/>
    <property type="match status" value="1"/>
</dbReference>
<evidence type="ECO:0000259" key="1">
    <source>
        <dbReference type="Pfam" id="PF01609"/>
    </source>
</evidence>
<protein>
    <submittedName>
        <fullName evidence="2">ISAs1 family transposase</fullName>
    </submittedName>
</protein>
<dbReference type="NCBIfam" id="NF033564">
    <property type="entry name" value="transpos_ISAs1"/>
    <property type="match status" value="1"/>
</dbReference>
<comment type="caution">
    <text evidence="2">The sequence shown here is derived from an EMBL/GenBank/DDBJ whole genome shotgun (WGS) entry which is preliminary data.</text>
</comment>
<dbReference type="GO" id="GO:0004803">
    <property type="term" value="F:transposase activity"/>
    <property type="evidence" value="ECO:0007669"/>
    <property type="project" value="InterPro"/>
</dbReference>
<feature type="non-terminal residue" evidence="2">
    <location>
        <position position="1"/>
    </location>
</feature>
<name>A0A9X1Z7J8_9GAMM</name>
<feature type="domain" description="Transposase IS4-like" evidence="1">
    <location>
        <begin position="20"/>
        <end position="88"/>
    </location>
</feature>
<dbReference type="PANTHER" id="PTHR30298">
    <property type="entry name" value="H REPEAT-ASSOCIATED PREDICTED TRANSPOSASE"/>
    <property type="match status" value="1"/>
</dbReference>
<gene>
    <name evidence="2" type="ORF">L2749_18085</name>
</gene>